<keyword evidence="2" id="KW-1185">Reference proteome</keyword>
<evidence type="ECO:0000313" key="1">
    <source>
        <dbReference type="EMBL" id="OAD23768.1"/>
    </source>
</evidence>
<gene>
    <name evidence="1" type="ORF">THIOM_000390</name>
</gene>
<evidence type="ECO:0000313" key="2">
    <source>
        <dbReference type="Proteomes" id="UP000076962"/>
    </source>
</evidence>
<sequence length="116" mass="13900">MLLFFLFVQVLLDKDRFFWLALFSPVMEGEARVVEFSKEKRRLNYYTINLSGIGITPDFVVVNKWGDEYYRLDKIYDILTTTKKNAIIKVHWKKPWFRDAFYIAIQGNKEITGFFI</sequence>
<dbReference type="EMBL" id="LUTY01000171">
    <property type="protein sequence ID" value="OAD23768.1"/>
    <property type="molecule type" value="Genomic_DNA"/>
</dbReference>
<proteinExistence type="predicted"/>
<dbReference type="Proteomes" id="UP000076962">
    <property type="component" value="Unassembled WGS sequence"/>
</dbReference>
<dbReference type="AlphaFoldDB" id="A0A176S789"/>
<reference evidence="1 2" key="1">
    <citation type="submission" date="2016-05" db="EMBL/GenBank/DDBJ databases">
        <title>Single-cell genome of chain-forming Candidatus Thiomargarita nelsonii and comparison to other large sulfur-oxidizing bacteria.</title>
        <authorList>
            <person name="Winkel M."/>
            <person name="Salman V."/>
            <person name="Woyke T."/>
            <person name="Schulz-Vogt H."/>
            <person name="Richter M."/>
            <person name="Flood B."/>
            <person name="Bailey J."/>
            <person name="Amann R."/>
            <person name="Mussmann M."/>
        </authorList>
    </citation>
    <scope>NUCLEOTIDE SEQUENCE [LARGE SCALE GENOMIC DNA]</scope>
    <source>
        <strain evidence="1 2">THI036</strain>
    </source>
</reference>
<accession>A0A176S789</accession>
<comment type="caution">
    <text evidence="1">The sequence shown here is derived from an EMBL/GenBank/DDBJ whole genome shotgun (WGS) entry which is preliminary data.</text>
</comment>
<name>A0A176S789_9GAMM</name>
<organism evidence="1 2">
    <name type="scientific">Candidatus Thiomargarita nelsonii</name>
    <dbReference type="NCBI Taxonomy" id="1003181"/>
    <lineage>
        <taxon>Bacteria</taxon>
        <taxon>Pseudomonadati</taxon>
        <taxon>Pseudomonadota</taxon>
        <taxon>Gammaproteobacteria</taxon>
        <taxon>Thiotrichales</taxon>
        <taxon>Thiotrichaceae</taxon>
        <taxon>Thiomargarita</taxon>
    </lineage>
</organism>
<protein>
    <submittedName>
        <fullName evidence="1">Uncharacterized protein</fullName>
    </submittedName>
</protein>